<keyword evidence="2" id="KW-0645">Protease</keyword>
<dbReference type="RefSeq" id="WP_284825603.1">
    <property type="nucleotide sequence ID" value="NZ_CP126969.1"/>
</dbReference>
<dbReference type="EMBL" id="CP126969">
    <property type="protein sequence ID" value="WIM68208.1"/>
    <property type="molecule type" value="Genomic_DNA"/>
</dbReference>
<dbReference type="Gene3D" id="3.90.1720.10">
    <property type="entry name" value="endopeptidase domain like (from Nostoc punctiforme)"/>
    <property type="match status" value="1"/>
</dbReference>
<dbReference type="PANTHER" id="PTHR47359:SF3">
    <property type="entry name" value="NLP_P60 DOMAIN-CONTAINING PROTEIN-RELATED"/>
    <property type="match status" value="1"/>
</dbReference>
<feature type="region of interest" description="Disordered" evidence="5">
    <location>
        <begin position="142"/>
        <end position="169"/>
    </location>
</feature>
<gene>
    <name evidence="7" type="ORF">QP027_02065</name>
</gene>
<dbReference type="Proteomes" id="UP001225598">
    <property type="component" value="Chromosome"/>
</dbReference>
<evidence type="ECO:0000256" key="3">
    <source>
        <dbReference type="ARBA" id="ARBA00022801"/>
    </source>
</evidence>
<protein>
    <submittedName>
        <fullName evidence="7">C40 family peptidase</fullName>
    </submittedName>
</protein>
<evidence type="ECO:0000256" key="2">
    <source>
        <dbReference type="ARBA" id="ARBA00022670"/>
    </source>
</evidence>
<evidence type="ECO:0000256" key="4">
    <source>
        <dbReference type="ARBA" id="ARBA00022807"/>
    </source>
</evidence>
<dbReference type="InterPro" id="IPR051794">
    <property type="entry name" value="PG_Endopeptidase_C40"/>
</dbReference>
<feature type="domain" description="NlpC/P60" evidence="6">
    <location>
        <begin position="164"/>
        <end position="277"/>
    </location>
</feature>
<dbReference type="SUPFAM" id="SSF54001">
    <property type="entry name" value="Cysteine proteinases"/>
    <property type="match status" value="1"/>
</dbReference>
<comment type="similarity">
    <text evidence="1">Belongs to the peptidase C40 family.</text>
</comment>
<evidence type="ECO:0000259" key="6">
    <source>
        <dbReference type="PROSITE" id="PS51935"/>
    </source>
</evidence>
<feature type="compositionally biased region" description="Pro residues" evidence="5">
    <location>
        <begin position="150"/>
        <end position="159"/>
    </location>
</feature>
<proteinExistence type="inferred from homology"/>
<keyword evidence="8" id="KW-1185">Reference proteome</keyword>
<organism evidence="7 8">
    <name type="scientific">Corynebacterium breve</name>
    <dbReference type="NCBI Taxonomy" id="3049799"/>
    <lineage>
        <taxon>Bacteria</taxon>
        <taxon>Bacillati</taxon>
        <taxon>Actinomycetota</taxon>
        <taxon>Actinomycetes</taxon>
        <taxon>Mycobacteriales</taxon>
        <taxon>Corynebacteriaceae</taxon>
        <taxon>Corynebacterium</taxon>
    </lineage>
</organism>
<evidence type="ECO:0000313" key="7">
    <source>
        <dbReference type="EMBL" id="WIM68208.1"/>
    </source>
</evidence>
<reference evidence="7 8" key="1">
    <citation type="submission" date="2023-05" db="EMBL/GenBank/DDBJ databases">
        <title>Corynebacterium suedekumii sp. nov. and Corynebacterium breve sp. nov. isolated from raw cow's milk.</title>
        <authorList>
            <person name="Baer M.K."/>
            <person name="Mehl L."/>
            <person name="Hellmuth R."/>
            <person name="Marke G."/>
            <person name="Lipski A."/>
        </authorList>
    </citation>
    <scope>NUCLEOTIDE SEQUENCE [LARGE SCALE GENOMIC DNA]</scope>
    <source>
        <strain evidence="7 8">R4</strain>
    </source>
</reference>
<evidence type="ECO:0000313" key="8">
    <source>
        <dbReference type="Proteomes" id="UP001225598"/>
    </source>
</evidence>
<sequence>MIDVISTVRDIIHRAPQPFSVPAFGEFPEFEAARELAEIVQADPSDFYTQLDALINDGSLIDEATSTAQHLVEMAINDIADIATEFISHVMSNSTEFLHPLLGLGAVAESGVFGMECLARADARAAQLQVELDPVAENLESLDPPVEASVPPPPPPEEPAAPTNSVGQAAVAAAKSQLGTPYVWGGTQPGGFDCSGLTSWAYAQAGFEIPRLAEQQAVGQQVSFDELQAGDLIVWDGHVAMYTEDGMMIEAGDPVQINPVRTENIGMPFKGFWRPTA</sequence>
<dbReference type="Pfam" id="PF00877">
    <property type="entry name" value="NLPC_P60"/>
    <property type="match status" value="1"/>
</dbReference>
<evidence type="ECO:0000256" key="5">
    <source>
        <dbReference type="SAM" id="MobiDB-lite"/>
    </source>
</evidence>
<keyword evidence="3" id="KW-0378">Hydrolase</keyword>
<dbReference type="InterPro" id="IPR038765">
    <property type="entry name" value="Papain-like_cys_pep_sf"/>
</dbReference>
<dbReference type="InterPro" id="IPR000064">
    <property type="entry name" value="NLP_P60_dom"/>
</dbReference>
<accession>A0ABY8VIZ5</accession>
<dbReference type="PANTHER" id="PTHR47359">
    <property type="entry name" value="PEPTIDOGLYCAN DL-ENDOPEPTIDASE CWLO"/>
    <property type="match status" value="1"/>
</dbReference>
<evidence type="ECO:0000256" key="1">
    <source>
        <dbReference type="ARBA" id="ARBA00007074"/>
    </source>
</evidence>
<dbReference type="PROSITE" id="PS51935">
    <property type="entry name" value="NLPC_P60"/>
    <property type="match status" value="1"/>
</dbReference>
<name>A0ABY8VIZ5_9CORY</name>
<keyword evidence="4" id="KW-0788">Thiol protease</keyword>